<dbReference type="InterPro" id="IPR036390">
    <property type="entry name" value="WH_DNA-bd_sf"/>
</dbReference>
<dbReference type="GO" id="GO:0008757">
    <property type="term" value="F:S-adenosylmethionine-dependent methyltransferase activity"/>
    <property type="evidence" value="ECO:0007669"/>
    <property type="project" value="InterPro"/>
</dbReference>
<dbReference type="CDD" id="cd02440">
    <property type="entry name" value="AdoMet_MTases"/>
    <property type="match status" value="1"/>
</dbReference>
<dbReference type="Proteomes" id="UP000017837">
    <property type="component" value="Unassembled WGS sequence"/>
</dbReference>
<feature type="domain" description="HTH arsR-type" evidence="1">
    <location>
        <begin position="6"/>
        <end position="99"/>
    </location>
</feature>
<dbReference type="Gene3D" id="1.10.10.10">
    <property type="entry name" value="Winged helix-like DNA-binding domain superfamily/Winged helix DNA-binding domain"/>
    <property type="match status" value="1"/>
</dbReference>
<dbReference type="RefSeq" id="WP_018080958.1">
    <property type="nucleotide sequence ID" value="NZ_AQWM01000003.1"/>
</dbReference>
<dbReference type="GO" id="GO:0003700">
    <property type="term" value="F:DNA-binding transcription factor activity"/>
    <property type="evidence" value="ECO:0007669"/>
    <property type="project" value="InterPro"/>
</dbReference>
<dbReference type="InterPro" id="IPR001845">
    <property type="entry name" value="HTH_ArsR_DNA-bd_dom"/>
</dbReference>
<dbReference type="STRING" id="1121022.GCA_000376105_01293"/>
<dbReference type="SUPFAM" id="SSF53335">
    <property type="entry name" value="S-adenosyl-L-methionine-dependent methyltransferases"/>
    <property type="match status" value="1"/>
</dbReference>
<keyword evidence="3" id="KW-1185">Reference proteome</keyword>
<dbReference type="CDD" id="cd00090">
    <property type="entry name" value="HTH_ARSR"/>
    <property type="match status" value="1"/>
</dbReference>
<evidence type="ECO:0000259" key="1">
    <source>
        <dbReference type="PROSITE" id="PS50987"/>
    </source>
</evidence>
<dbReference type="InterPro" id="IPR036388">
    <property type="entry name" value="WH-like_DNA-bd_sf"/>
</dbReference>
<name>V4PVJ6_9CAUL</name>
<dbReference type="InterPro" id="IPR029063">
    <property type="entry name" value="SAM-dependent_MTases_sf"/>
</dbReference>
<evidence type="ECO:0000313" key="2">
    <source>
        <dbReference type="EMBL" id="ESQ92411.1"/>
    </source>
</evidence>
<dbReference type="InterPro" id="IPR050508">
    <property type="entry name" value="Methyltransf_Superfamily"/>
</dbReference>
<accession>V4PVJ6</accession>
<dbReference type="SUPFAM" id="SSF46785">
    <property type="entry name" value="Winged helix' DNA-binding domain"/>
    <property type="match status" value="1"/>
</dbReference>
<dbReference type="PANTHER" id="PTHR42912">
    <property type="entry name" value="METHYLTRANSFERASE"/>
    <property type="match status" value="1"/>
</dbReference>
<dbReference type="EMBL" id="AWGB01000013">
    <property type="protein sequence ID" value="ESQ92411.1"/>
    <property type="molecule type" value="Genomic_DNA"/>
</dbReference>
<dbReference type="eggNOG" id="COG0640">
    <property type="taxonomic scope" value="Bacteria"/>
</dbReference>
<protein>
    <recommendedName>
        <fullName evidence="1">HTH arsR-type domain-containing protein</fullName>
    </recommendedName>
</protein>
<dbReference type="Pfam" id="PF08241">
    <property type="entry name" value="Methyltransf_11"/>
    <property type="match status" value="1"/>
</dbReference>
<sequence>MTSDHVKTDFNTLLEALKAAGEPTRLRLLRLLAREELSVMELVSILSQSQPRISRHLKLMSEAGLIERFPDGAWVFYRLSSAPTIRPLVDAILHQLDDAYGEDLQQLEAVRQSRRKSAEGYFETIAPKWDEIRSHYVSEADVEAAVVKALGDRPINALIDLGTGSGRMLTLLAARAQSAIGIDLSQHMLNIARSKAFEAQLEGVDFRHGDICDTRLPAQSADLVVVHQVLHFLADPGRAITEASRLLKPGGRLLIADFEHHNFEIMREQYQHRRLGMLDEDMRSWLDAAGLTLSASVALPPKARSRPSRVGLTVKIWLAEKTL</sequence>
<dbReference type="InterPro" id="IPR013216">
    <property type="entry name" value="Methyltransf_11"/>
</dbReference>
<dbReference type="SMART" id="SM00418">
    <property type="entry name" value="HTH_ARSR"/>
    <property type="match status" value="1"/>
</dbReference>
<evidence type="ECO:0000313" key="3">
    <source>
        <dbReference type="Proteomes" id="UP000017837"/>
    </source>
</evidence>
<dbReference type="InterPro" id="IPR011991">
    <property type="entry name" value="ArsR-like_HTH"/>
</dbReference>
<comment type="caution">
    <text evidence="2">The sequence shown here is derived from an EMBL/GenBank/DDBJ whole genome shotgun (WGS) entry which is preliminary data.</text>
</comment>
<dbReference type="Pfam" id="PF01022">
    <property type="entry name" value="HTH_5"/>
    <property type="match status" value="1"/>
</dbReference>
<dbReference type="PROSITE" id="PS50987">
    <property type="entry name" value="HTH_ARSR_2"/>
    <property type="match status" value="1"/>
</dbReference>
<dbReference type="PRINTS" id="PR00778">
    <property type="entry name" value="HTHARSR"/>
</dbReference>
<organism evidence="2 3">
    <name type="scientific">Asticcacaulis benevestitus DSM 16100 = ATCC BAA-896</name>
    <dbReference type="NCBI Taxonomy" id="1121022"/>
    <lineage>
        <taxon>Bacteria</taxon>
        <taxon>Pseudomonadati</taxon>
        <taxon>Pseudomonadota</taxon>
        <taxon>Alphaproteobacteria</taxon>
        <taxon>Caulobacterales</taxon>
        <taxon>Caulobacteraceae</taxon>
        <taxon>Asticcacaulis</taxon>
    </lineage>
</organism>
<reference evidence="2 3" key="1">
    <citation type="journal article" date="2014" name="Nature">
        <title>Sequential evolution of bacterial morphology by co-option of a developmental regulator.</title>
        <authorList>
            <person name="Jiang C."/>
            <person name="Brown P.J."/>
            <person name="Ducret A."/>
            <person name="Brun Y.V."/>
        </authorList>
    </citation>
    <scope>NUCLEOTIDE SEQUENCE [LARGE SCALE GENOMIC DNA]</scope>
    <source>
        <strain evidence="2 3">DSM 16100</strain>
    </source>
</reference>
<gene>
    <name evidence="2" type="ORF">ABENE_08525</name>
</gene>
<dbReference type="AlphaFoldDB" id="V4PVJ6"/>
<dbReference type="PATRIC" id="fig|1121022.4.peg.1715"/>
<proteinExistence type="predicted"/>
<dbReference type="eggNOG" id="COG2226">
    <property type="taxonomic scope" value="Bacteria"/>
</dbReference>
<dbReference type="NCBIfam" id="NF033788">
    <property type="entry name" value="HTH_metalloreg"/>
    <property type="match status" value="1"/>
</dbReference>
<dbReference type="OrthoDB" id="9789575at2"/>
<dbReference type="Gene3D" id="3.40.50.150">
    <property type="entry name" value="Vaccinia Virus protein VP39"/>
    <property type="match status" value="1"/>
</dbReference>